<sequence length="136" mass="15034">MGKYSPLRSYLLSQDKERIPMSFNDIERLIGEKLPASKQYPAWWSNNPSNNPMTKEWLAAGFQTESVNIAGGNLVFRRVRVISGEVGGFGESAQSEIGGVASRHPIFGCMKGTLTIIPDVDLTEPADPDWGKVYED</sequence>
<organism evidence="2 3">
    <name type="scientific">Mesorhizobium tianshanense</name>
    <dbReference type="NCBI Taxonomy" id="39844"/>
    <lineage>
        <taxon>Bacteria</taxon>
        <taxon>Pseudomonadati</taxon>
        <taxon>Pseudomonadota</taxon>
        <taxon>Alphaproteobacteria</taxon>
        <taxon>Hyphomicrobiales</taxon>
        <taxon>Phyllobacteriaceae</taxon>
        <taxon>Mesorhizobium</taxon>
    </lineage>
</organism>
<accession>A0A562NGF4</accession>
<comment type="caution">
    <text evidence="2">The sequence shown here is derived from an EMBL/GenBank/DDBJ whole genome shotgun (WGS) entry which is preliminary data.</text>
</comment>
<proteinExistence type="predicted"/>
<name>A0A562NGF4_9HYPH</name>
<dbReference type="EMBL" id="VLKT01000031">
    <property type="protein sequence ID" value="TWI31158.1"/>
    <property type="molecule type" value="Genomic_DNA"/>
</dbReference>
<dbReference type="Proteomes" id="UP000317122">
    <property type="component" value="Unassembled WGS sequence"/>
</dbReference>
<feature type="domain" description="DUF7662" evidence="1">
    <location>
        <begin position="4"/>
        <end position="78"/>
    </location>
</feature>
<dbReference type="OrthoDB" id="3480230at2"/>
<gene>
    <name evidence="2" type="ORF">IQ26_04662</name>
</gene>
<keyword evidence="3" id="KW-1185">Reference proteome</keyword>
<dbReference type="AlphaFoldDB" id="A0A562NGF4"/>
<dbReference type="InterPro" id="IPR056079">
    <property type="entry name" value="DUF7662"/>
</dbReference>
<evidence type="ECO:0000313" key="2">
    <source>
        <dbReference type="EMBL" id="TWI31158.1"/>
    </source>
</evidence>
<reference evidence="2 3" key="1">
    <citation type="journal article" date="2015" name="Stand. Genomic Sci.">
        <title>Genomic Encyclopedia of Bacterial and Archaeal Type Strains, Phase III: the genomes of soil and plant-associated and newly described type strains.</title>
        <authorList>
            <person name="Whitman W.B."/>
            <person name="Woyke T."/>
            <person name="Klenk H.P."/>
            <person name="Zhou Y."/>
            <person name="Lilburn T.G."/>
            <person name="Beck B.J."/>
            <person name="De Vos P."/>
            <person name="Vandamme P."/>
            <person name="Eisen J.A."/>
            <person name="Garrity G."/>
            <person name="Hugenholtz P."/>
            <person name="Kyrpides N.C."/>
        </authorList>
    </citation>
    <scope>NUCLEOTIDE SEQUENCE [LARGE SCALE GENOMIC DNA]</scope>
    <source>
        <strain evidence="2 3">CGMCC 1.2546</strain>
    </source>
</reference>
<dbReference type="RefSeq" id="WP_145720676.1">
    <property type="nucleotide sequence ID" value="NZ_BSPF01000064.1"/>
</dbReference>
<evidence type="ECO:0000313" key="3">
    <source>
        <dbReference type="Proteomes" id="UP000317122"/>
    </source>
</evidence>
<evidence type="ECO:0000259" key="1">
    <source>
        <dbReference type="Pfam" id="PF24698"/>
    </source>
</evidence>
<protein>
    <recommendedName>
        <fullName evidence="1">DUF7662 domain-containing protein</fullName>
    </recommendedName>
</protein>
<dbReference type="Pfam" id="PF24698">
    <property type="entry name" value="DUF7662"/>
    <property type="match status" value="1"/>
</dbReference>